<keyword evidence="2" id="KW-1185">Reference proteome</keyword>
<reference evidence="2" key="1">
    <citation type="journal article" date="2019" name="Int. J. Syst. Evol. Microbiol.">
        <title>The Global Catalogue of Microorganisms (GCM) 10K type strain sequencing project: providing services to taxonomists for standard genome sequencing and annotation.</title>
        <authorList>
            <consortium name="The Broad Institute Genomics Platform"/>
            <consortium name="The Broad Institute Genome Sequencing Center for Infectious Disease"/>
            <person name="Wu L."/>
            <person name="Ma J."/>
        </authorList>
    </citation>
    <scope>NUCLEOTIDE SEQUENCE [LARGE SCALE GENOMIC DNA]</scope>
    <source>
        <strain evidence="2">JCM 18050</strain>
    </source>
</reference>
<gene>
    <name evidence="1" type="ORF">GCM10023211_25100</name>
</gene>
<dbReference type="SUPFAM" id="SSF54637">
    <property type="entry name" value="Thioesterase/thiol ester dehydrase-isomerase"/>
    <property type="match status" value="1"/>
</dbReference>
<comment type="caution">
    <text evidence="1">The sequence shown here is derived from an EMBL/GenBank/DDBJ whole genome shotgun (WGS) entry which is preliminary data.</text>
</comment>
<evidence type="ECO:0000313" key="2">
    <source>
        <dbReference type="Proteomes" id="UP001500171"/>
    </source>
</evidence>
<dbReference type="PIRSF" id="PIRSF020565">
    <property type="entry name" value="3Ho_Ac_ACP_DH_prd"/>
    <property type="match status" value="1"/>
</dbReference>
<accession>A0ABP9NGG6</accession>
<dbReference type="InterPro" id="IPR016776">
    <property type="entry name" value="ApeP-like_dehydratase"/>
</dbReference>
<dbReference type="Pfam" id="PF22817">
    <property type="entry name" value="ApeP-like"/>
    <property type="match status" value="1"/>
</dbReference>
<evidence type="ECO:0000313" key="1">
    <source>
        <dbReference type="EMBL" id="GAA5114914.1"/>
    </source>
</evidence>
<name>A0ABP9NGG6_9GAMM</name>
<dbReference type="InterPro" id="IPR029069">
    <property type="entry name" value="HotDog_dom_sf"/>
</dbReference>
<dbReference type="Proteomes" id="UP001500171">
    <property type="component" value="Unassembled WGS sequence"/>
</dbReference>
<organism evidence="1 2">
    <name type="scientific">Orbus sasakiae</name>
    <dbReference type="NCBI Taxonomy" id="1078475"/>
    <lineage>
        <taxon>Bacteria</taxon>
        <taxon>Pseudomonadati</taxon>
        <taxon>Pseudomonadota</taxon>
        <taxon>Gammaproteobacteria</taxon>
        <taxon>Orbales</taxon>
        <taxon>Orbaceae</taxon>
        <taxon>Orbus</taxon>
    </lineage>
</organism>
<protein>
    <submittedName>
        <fullName evidence="1">Hotdog family protein</fullName>
    </submittedName>
</protein>
<dbReference type="Gene3D" id="3.10.129.10">
    <property type="entry name" value="Hotdog Thioesterase"/>
    <property type="match status" value="1"/>
</dbReference>
<proteinExistence type="predicted"/>
<dbReference type="EMBL" id="BAABHY010000014">
    <property type="protein sequence ID" value="GAA5114914.1"/>
    <property type="molecule type" value="Genomic_DNA"/>
</dbReference>
<sequence length="157" mass="17331">MKYDLATHYLPHEAPMVMIDKVHLVDDETCVCSVNVSKHSILAPFLNADDTLPNLYAIELMAQTVGVWNGFHGIKSNHTARLGMLLGGRAIKMSLNAFPTNSELLIHAKLVLADSKLANFDCKIIINENCVATGKLNVYEPDEEELAHLFGSKRLGE</sequence>
<dbReference type="RefSeq" id="WP_345492747.1">
    <property type="nucleotide sequence ID" value="NZ_BAABHY010000014.1"/>
</dbReference>